<dbReference type="SMART" id="SM00091">
    <property type="entry name" value="PAS"/>
    <property type="match status" value="1"/>
</dbReference>
<dbReference type="InterPro" id="IPR043128">
    <property type="entry name" value="Rev_trsase/Diguanyl_cyclase"/>
</dbReference>
<dbReference type="NCBIfam" id="TIGR00229">
    <property type="entry name" value="sensory_box"/>
    <property type="match status" value="1"/>
</dbReference>
<dbReference type="Pfam" id="PF22588">
    <property type="entry name" value="dCache_1_like"/>
    <property type="match status" value="1"/>
</dbReference>
<dbReference type="Gene3D" id="3.30.70.270">
    <property type="match status" value="1"/>
</dbReference>
<gene>
    <name evidence="7" type="ORF">ACFOD4_15425</name>
</gene>
<keyword evidence="7" id="KW-0808">Transferase</keyword>
<feature type="domain" description="PAC" evidence="5">
    <location>
        <begin position="408"/>
        <end position="461"/>
    </location>
</feature>
<dbReference type="InterPro" id="IPR000160">
    <property type="entry name" value="GGDEF_dom"/>
</dbReference>
<comment type="caution">
    <text evidence="7">The sequence shown here is derived from an EMBL/GenBank/DDBJ whole genome shotgun (WGS) entry which is preliminary data.</text>
</comment>
<feature type="domain" description="PAS" evidence="4">
    <location>
        <begin position="334"/>
        <end position="404"/>
    </location>
</feature>
<feature type="domain" description="GGDEF" evidence="6">
    <location>
        <begin position="493"/>
        <end position="632"/>
    </location>
</feature>
<dbReference type="Gene3D" id="3.30.450.40">
    <property type="match status" value="1"/>
</dbReference>
<dbReference type="SUPFAM" id="SSF55781">
    <property type="entry name" value="GAF domain-like"/>
    <property type="match status" value="1"/>
</dbReference>
<keyword evidence="7" id="KW-0548">Nucleotidyltransferase</keyword>
<evidence type="ECO:0000313" key="8">
    <source>
        <dbReference type="Proteomes" id="UP001595593"/>
    </source>
</evidence>
<accession>A0ABV7G184</accession>
<dbReference type="PANTHER" id="PTHR45138">
    <property type="entry name" value="REGULATORY COMPONENTS OF SENSORY TRANSDUCTION SYSTEM"/>
    <property type="match status" value="1"/>
</dbReference>
<dbReference type="PANTHER" id="PTHR45138:SF9">
    <property type="entry name" value="DIGUANYLATE CYCLASE DGCM-RELATED"/>
    <property type="match status" value="1"/>
</dbReference>
<dbReference type="InterPro" id="IPR000700">
    <property type="entry name" value="PAS-assoc_C"/>
</dbReference>
<dbReference type="PROSITE" id="PS50113">
    <property type="entry name" value="PAC"/>
    <property type="match status" value="1"/>
</dbReference>
<evidence type="ECO:0000313" key="7">
    <source>
        <dbReference type="EMBL" id="MFC3126453.1"/>
    </source>
</evidence>
<dbReference type="Pfam" id="PF08448">
    <property type="entry name" value="PAS_4"/>
    <property type="match status" value="1"/>
</dbReference>
<dbReference type="InterPro" id="IPR029016">
    <property type="entry name" value="GAF-like_dom_sf"/>
</dbReference>
<dbReference type="SMART" id="SM00086">
    <property type="entry name" value="PAC"/>
    <property type="match status" value="1"/>
</dbReference>
<dbReference type="EC" id="2.7.7.65" evidence="1"/>
<dbReference type="CDD" id="cd12915">
    <property type="entry name" value="PDC2_DGC_like"/>
    <property type="match status" value="1"/>
</dbReference>
<name>A0ABV7G184_9PROT</name>
<dbReference type="InterPro" id="IPR001610">
    <property type="entry name" value="PAC"/>
</dbReference>
<evidence type="ECO:0000256" key="2">
    <source>
        <dbReference type="ARBA" id="ARBA00034247"/>
    </source>
</evidence>
<dbReference type="Gene3D" id="3.30.450.20">
    <property type="entry name" value="PAS domain"/>
    <property type="match status" value="3"/>
</dbReference>
<dbReference type="SMART" id="SM00267">
    <property type="entry name" value="GGDEF"/>
    <property type="match status" value="1"/>
</dbReference>
<dbReference type="RefSeq" id="WP_379597789.1">
    <property type="nucleotide sequence ID" value="NZ_JBHRTN010000018.1"/>
</dbReference>
<dbReference type="PROSITE" id="PS50112">
    <property type="entry name" value="PAS"/>
    <property type="match status" value="1"/>
</dbReference>
<evidence type="ECO:0000259" key="4">
    <source>
        <dbReference type="PROSITE" id="PS50112"/>
    </source>
</evidence>
<dbReference type="InterPro" id="IPR013656">
    <property type="entry name" value="PAS_4"/>
</dbReference>
<dbReference type="Pfam" id="PF00990">
    <property type="entry name" value="GGDEF"/>
    <property type="match status" value="1"/>
</dbReference>
<dbReference type="InterPro" id="IPR054327">
    <property type="entry name" value="His-kinase-like_sensor"/>
</dbReference>
<dbReference type="InterPro" id="IPR050469">
    <property type="entry name" value="Diguanylate_Cyclase"/>
</dbReference>
<keyword evidence="3" id="KW-0175">Coiled coil</keyword>
<dbReference type="PROSITE" id="PS50887">
    <property type="entry name" value="GGDEF"/>
    <property type="match status" value="1"/>
</dbReference>
<organism evidence="7 8">
    <name type="scientific">Teichococcus globiformis</name>
    <dbReference type="NCBI Taxonomy" id="2307229"/>
    <lineage>
        <taxon>Bacteria</taxon>
        <taxon>Pseudomonadati</taxon>
        <taxon>Pseudomonadota</taxon>
        <taxon>Alphaproteobacteria</taxon>
        <taxon>Acetobacterales</taxon>
        <taxon>Roseomonadaceae</taxon>
        <taxon>Roseomonas</taxon>
    </lineage>
</organism>
<dbReference type="GO" id="GO:0052621">
    <property type="term" value="F:diguanylate cyclase activity"/>
    <property type="evidence" value="ECO:0007669"/>
    <property type="project" value="UniProtKB-EC"/>
</dbReference>
<sequence>MRRLLPPAAAPSSLARPIMGLILLACALLAGLQVWHSLSERRERLRSLEVEAANLARSLAQHTDDRLQMASAILAGASERVLADGTGPAARQRLDRILRAQATTFEGGADFLILDAEGAAVAGTPAGRRIADIGQELSAETMAAAAQPERGTGDVQLRAPVYVPARRGWVIPLQRRIETPQGEFAGLALALLDAGTFAQYFARFDLGPNGAVALLDTKGRLLSRHPFQRAAIGRSLAGFALFRDKLPRQTADSFTTVSPVDGVRRIAAYQQARSFPLVVLVARARDPALAGWRTDTLWRGGVTLVVTGLLALLGLRLGRALGRRQQSERLLAESEASFRLLAERSSDVVVRLGLDGRRRYVSPASEALLGHAPTALMGGMALDEVEEADRAEVQDALARLLSGEAEQMSLACRMRHADGRLIWVEAAIRATFAPVTGQPDGAVAVLRDITAHKAREAELATQAGTDGLTGLLNRRRFDEVLRREWDRAAREGTALSLLMLDIDRFKLFNDRYGHPAGDGCLRRVAVAVAAAVRRPGDMVARYGGEELAVILPRTDAAGAASVAESVRAAVAAELVPHEGNPPVMVVTSSLGAATAEPRPGLAFGPEALVAAADGALYGAKRSGRNQVAMADNVPPLPPSAPRPVDEASRLAAVEAFRSAGATAPGDVELERIARVAAMLFGMPMALISVVGRDRTDFAATHGLDAEGASRDDAFCSHAIAGSDDTLVVPDLATDPRFAGNPLTVAPEGFRFYAGAVLRSPEGDHRLGTLCVLDRSPHPPLNTEQKALLADLAALAVQRLEQRRLAPSTVS</sequence>
<evidence type="ECO:0000259" key="6">
    <source>
        <dbReference type="PROSITE" id="PS50887"/>
    </source>
</evidence>
<dbReference type="CDD" id="cd01949">
    <property type="entry name" value="GGDEF"/>
    <property type="match status" value="1"/>
</dbReference>
<dbReference type="EMBL" id="JBHRTN010000018">
    <property type="protein sequence ID" value="MFC3126453.1"/>
    <property type="molecule type" value="Genomic_DNA"/>
</dbReference>
<proteinExistence type="predicted"/>
<reference evidence="8" key="1">
    <citation type="journal article" date="2019" name="Int. J. Syst. Evol. Microbiol.">
        <title>The Global Catalogue of Microorganisms (GCM) 10K type strain sequencing project: providing services to taxonomists for standard genome sequencing and annotation.</title>
        <authorList>
            <consortium name="The Broad Institute Genomics Platform"/>
            <consortium name="The Broad Institute Genome Sequencing Center for Infectious Disease"/>
            <person name="Wu L."/>
            <person name="Ma J."/>
        </authorList>
    </citation>
    <scope>NUCLEOTIDE SEQUENCE [LARGE SCALE GENOMIC DNA]</scope>
    <source>
        <strain evidence="8">KCTC 52094</strain>
    </source>
</reference>
<dbReference type="InterPro" id="IPR035965">
    <property type="entry name" value="PAS-like_dom_sf"/>
</dbReference>
<dbReference type="CDD" id="cd00130">
    <property type="entry name" value="PAS"/>
    <property type="match status" value="1"/>
</dbReference>
<dbReference type="SUPFAM" id="SSF55785">
    <property type="entry name" value="PYP-like sensor domain (PAS domain)"/>
    <property type="match status" value="1"/>
</dbReference>
<dbReference type="InterPro" id="IPR029787">
    <property type="entry name" value="Nucleotide_cyclase"/>
</dbReference>
<feature type="coiled-coil region" evidence="3">
    <location>
        <begin position="38"/>
        <end position="65"/>
    </location>
</feature>
<protein>
    <recommendedName>
        <fullName evidence="1">diguanylate cyclase</fullName>
        <ecNumber evidence="1">2.7.7.65</ecNumber>
    </recommendedName>
</protein>
<comment type="catalytic activity">
    <reaction evidence="2">
        <text>2 GTP = 3',3'-c-di-GMP + 2 diphosphate</text>
        <dbReference type="Rhea" id="RHEA:24898"/>
        <dbReference type="ChEBI" id="CHEBI:33019"/>
        <dbReference type="ChEBI" id="CHEBI:37565"/>
        <dbReference type="ChEBI" id="CHEBI:58805"/>
        <dbReference type="EC" id="2.7.7.65"/>
    </reaction>
</comment>
<evidence type="ECO:0000259" key="5">
    <source>
        <dbReference type="PROSITE" id="PS50113"/>
    </source>
</evidence>
<evidence type="ECO:0000256" key="1">
    <source>
        <dbReference type="ARBA" id="ARBA00012528"/>
    </source>
</evidence>
<keyword evidence="8" id="KW-1185">Reference proteome</keyword>
<dbReference type="NCBIfam" id="TIGR00254">
    <property type="entry name" value="GGDEF"/>
    <property type="match status" value="1"/>
</dbReference>
<evidence type="ECO:0000256" key="3">
    <source>
        <dbReference type="SAM" id="Coils"/>
    </source>
</evidence>
<dbReference type="InterPro" id="IPR000014">
    <property type="entry name" value="PAS"/>
</dbReference>
<dbReference type="SUPFAM" id="SSF55073">
    <property type="entry name" value="Nucleotide cyclase"/>
    <property type="match status" value="1"/>
</dbReference>
<dbReference type="Proteomes" id="UP001595593">
    <property type="component" value="Unassembled WGS sequence"/>
</dbReference>